<evidence type="ECO:0000256" key="3">
    <source>
        <dbReference type="ARBA" id="ARBA00022763"/>
    </source>
</evidence>
<keyword evidence="4" id="KW-0233">DNA recombination</keyword>
<comment type="similarity">
    <text evidence="1">Belongs to the RecO family.</text>
</comment>
<dbReference type="EMBL" id="CP038852">
    <property type="protein sequence ID" value="QIZ20327.1"/>
    <property type="molecule type" value="Genomic_DNA"/>
</dbReference>
<dbReference type="InterPro" id="IPR003717">
    <property type="entry name" value="RecO"/>
</dbReference>
<dbReference type="Gene3D" id="1.20.1440.120">
    <property type="entry name" value="Recombination protein O, C-terminal domain"/>
    <property type="match status" value="1"/>
</dbReference>
<dbReference type="Proteomes" id="UP000501094">
    <property type="component" value="Chromosome"/>
</dbReference>
<keyword evidence="3" id="KW-0227">DNA damage</keyword>
<dbReference type="Gene3D" id="2.40.50.140">
    <property type="entry name" value="Nucleic acid-binding proteins"/>
    <property type="match status" value="1"/>
</dbReference>
<reference evidence="8 9" key="1">
    <citation type="journal article" date="2020" name="Nat. Microbiol.">
        <title>Lysogenic host-virus interactions in SAR11 marine bacteria.</title>
        <authorList>
            <person name="Morris R.M."/>
            <person name="Cain K.R."/>
            <person name="Hvorecny K.L."/>
            <person name="Kollman J.M."/>
        </authorList>
    </citation>
    <scope>NUCLEOTIDE SEQUENCE [LARGE SCALE GENOMIC DNA]</scope>
    <source>
        <strain evidence="8 9">NP1</strain>
    </source>
</reference>
<evidence type="ECO:0000256" key="2">
    <source>
        <dbReference type="ARBA" id="ARBA00021310"/>
    </source>
</evidence>
<keyword evidence="5" id="KW-0234">DNA repair</keyword>
<dbReference type="RefSeq" id="WP_168606224.1">
    <property type="nucleotide sequence ID" value="NZ_CP038852.1"/>
</dbReference>
<dbReference type="GO" id="GO:0006310">
    <property type="term" value="P:DNA recombination"/>
    <property type="evidence" value="ECO:0007669"/>
    <property type="project" value="UniProtKB-KW"/>
</dbReference>
<dbReference type="InterPro" id="IPR042242">
    <property type="entry name" value="RecO_C"/>
</dbReference>
<evidence type="ECO:0000313" key="8">
    <source>
        <dbReference type="EMBL" id="QIZ20327.1"/>
    </source>
</evidence>
<dbReference type="Pfam" id="PF02565">
    <property type="entry name" value="RecO_C"/>
    <property type="match status" value="1"/>
</dbReference>
<dbReference type="PANTHER" id="PTHR33991:SF1">
    <property type="entry name" value="DNA REPAIR PROTEIN RECO"/>
    <property type="match status" value="1"/>
</dbReference>
<dbReference type="InterPro" id="IPR022572">
    <property type="entry name" value="DNA_rep/recomb_RecO_N"/>
</dbReference>
<proteinExistence type="inferred from homology"/>
<accession>A0A6H1Q096</accession>
<evidence type="ECO:0000256" key="6">
    <source>
        <dbReference type="ARBA" id="ARBA00033409"/>
    </source>
</evidence>
<evidence type="ECO:0000313" key="9">
    <source>
        <dbReference type="Proteomes" id="UP000501094"/>
    </source>
</evidence>
<dbReference type="Pfam" id="PF11967">
    <property type="entry name" value="RecO_N"/>
    <property type="match status" value="1"/>
</dbReference>
<dbReference type="AlphaFoldDB" id="A0A6H1Q096"/>
<dbReference type="PANTHER" id="PTHR33991">
    <property type="entry name" value="DNA REPAIR PROTEIN RECO"/>
    <property type="match status" value="1"/>
</dbReference>
<dbReference type="KEGG" id="peg:E5R92_00780"/>
<evidence type="ECO:0000256" key="4">
    <source>
        <dbReference type="ARBA" id="ARBA00023172"/>
    </source>
</evidence>
<protein>
    <recommendedName>
        <fullName evidence="2">DNA repair protein RecO</fullName>
    </recommendedName>
    <alternativeName>
        <fullName evidence="6">Recombination protein O</fullName>
    </alternativeName>
</protein>
<evidence type="ECO:0000256" key="5">
    <source>
        <dbReference type="ARBA" id="ARBA00023204"/>
    </source>
</evidence>
<dbReference type="GO" id="GO:0043590">
    <property type="term" value="C:bacterial nucleoid"/>
    <property type="evidence" value="ECO:0007669"/>
    <property type="project" value="TreeGrafter"/>
</dbReference>
<sequence length="226" mass="26251">MNWDDSAYLVSKNRYSENSIIAEVFTENHGKISGIIFGGTSKKIKNYLQIGNKIYVNYNSKSVTRIGYFKIEILKALTPLYFDENQKLSCITSAMHLIKLLTAEAQSNKEIFKLIDKFFEILTSDNWIKRYIFWELELLKLLGYDLELKTMAEKEIVDNEVNYYVKSSTEKKSIPNFLIDENNIDVNLKNLLNGLKLVSDYLEKSILKPNNLNLPTSRTHFINLLK</sequence>
<feature type="domain" description="DNA replication/recombination mediator RecO N-terminal" evidence="7">
    <location>
        <begin position="1"/>
        <end position="62"/>
    </location>
</feature>
<evidence type="ECO:0000259" key="7">
    <source>
        <dbReference type="Pfam" id="PF11967"/>
    </source>
</evidence>
<organism evidence="8 9">
    <name type="scientific">Candidatus Pelagibacter giovannonii</name>
    <dbReference type="NCBI Taxonomy" id="2563896"/>
    <lineage>
        <taxon>Bacteria</taxon>
        <taxon>Pseudomonadati</taxon>
        <taxon>Pseudomonadota</taxon>
        <taxon>Alphaproteobacteria</taxon>
        <taxon>Candidatus Pelagibacterales</taxon>
        <taxon>Candidatus Pelagibacteraceae</taxon>
        <taxon>Candidatus Pelagibacter</taxon>
    </lineage>
</organism>
<dbReference type="NCBIfam" id="TIGR00613">
    <property type="entry name" value="reco"/>
    <property type="match status" value="1"/>
</dbReference>
<dbReference type="GO" id="GO:0006302">
    <property type="term" value="P:double-strand break repair"/>
    <property type="evidence" value="ECO:0007669"/>
    <property type="project" value="TreeGrafter"/>
</dbReference>
<dbReference type="InterPro" id="IPR012340">
    <property type="entry name" value="NA-bd_OB-fold"/>
</dbReference>
<gene>
    <name evidence="8" type="primary">recO</name>
    <name evidence="8" type="ORF">E5R92_00780</name>
</gene>
<evidence type="ECO:0000256" key="1">
    <source>
        <dbReference type="ARBA" id="ARBA00007452"/>
    </source>
</evidence>
<keyword evidence="9" id="KW-1185">Reference proteome</keyword>
<name>A0A6H1Q096_9PROT</name>